<evidence type="ECO:0000256" key="3">
    <source>
        <dbReference type="ARBA" id="ARBA00022692"/>
    </source>
</evidence>
<feature type="transmembrane region" description="Helical" evidence="6">
    <location>
        <begin position="112"/>
        <end position="131"/>
    </location>
</feature>
<dbReference type="STRING" id="1798516.A2950_01690"/>
<proteinExistence type="predicted"/>
<gene>
    <name evidence="7" type="ORF">A2950_01690</name>
</gene>
<dbReference type="Pfam" id="PF00953">
    <property type="entry name" value="Glycos_transf_4"/>
    <property type="match status" value="1"/>
</dbReference>
<evidence type="ECO:0000256" key="5">
    <source>
        <dbReference type="ARBA" id="ARBA00023136"/>
    </source>
</evidence>
<evidence type="ECO:0000256" key="6">
    <source>
        <dbReference type="SAM" id="Phobius"/>
    </source>
</evidence>
<feature type="transmembrane region" description="Helical" evidence="6">
    <location>
        <begin position="340"/>
        <end position="357"/>
    </location>
</feature>
<keyword evidence="5 6" id="KW-0472">Membrane</keyword>
<protein>
    <recommendedName>
        <fullName evidence="9">Phospho-N-acetylmuramoyl-pentapeptide-transferase</fullName>
    </recommendedName>
</protein>
<dbReference type="PANTHER" id="PTHR22926:SF5">
    <property type="entry name" value="PHOSPHO-N-ACETYLMURAMOYL-PENTAPEPTIDE-TRANSFERASE HOMOLOG"/>
    <property type="match status" value="1"/>
</dbReference>
<evidence type="ECO:0000256" key="4">
    <source>
        <dbReference type="ARBA" id="ARBA00022989"/>
    </source>
</evidence>
<feature type="transmembrane region" description="Helical" evidence="6">
    <location>
        <begin position="255"/>
        <end position="276"/>
    </location>
</feature>
<dbReference type="GO" id="GO:0016780">
    <property type="term" value="F:phosphotransferase activity, for other substituted phosphate groups"/>
    <property type="evidence" value="ECO:0007669"/>
    <property type="project" value="InterPro"/>
</dbReference>
<feature type="transmembrane region" description="Helical" evidence="6">
    <location>
        <begin position="282"/>
        <end position="304"/>
    </location>
</feature>
<name>A0A1F6ES11_9BACT</name>
<keyword evidence="4 6" id="KW-1133">Transmembrane helix</keyword>
<feature type="transmembrane region" description="Helical" evidence="6">
    <location>
        <begin position="75"/>
        <end position="92"/>
    </location>
</feature>
<feature type="transmembrane region" description="Helical" evidence="6">
    <location>
        <begin position="231"/>
        <end position="248"/>
    </location>
</feature>
<comment type="subcellular location">
    <subcellularLocation>
        <location evidence="1">Membrane</location>
        <topology evidence="1">Multi-pass membrane protein</topology>
    </subcellularLocation>
</comment>
<keyword evidence="2" id="KW-0808">Transferase</keyword>
<dbReference type="GO" id="GO:0005886">
    <property type="term" value="C:plasma membrane"/>
    <property type="evidence" value="ECO:0007669"/>
    <property type="project" value="TreeGrafter"/>
</dbReference>
<evidence type="ECO:0000256" key="1">
    <source>
        <dbReference type="ARBA" id="ARBA00004141"/>
    </source>
</evidence>
<evidence type="ECO:0008006" key="9">
    <source>
        <dbReference type="Google" id="ProtNLM"/>
    </source>
</evidence>
<keyword evidence="3 6" id="KW-0812">Transmembrane</keyword>
<dbReference type="Proteomes" id="UP000176714">
    <property type="component" value="Unassembled WGS sequence"/>
</dbReference>
<dbReference type="AlphaFoldDB" id="A0A1F6ES11"/>
<feature type="transmembrane region" description="Helical" evidence="6">
    <location>
        <begin position="6"/>
        <end position="32"/>
    </location>
</feature>
<comment type="caution">
    <text evidence="7">The sequence shown here is derived from an EMBL/GenBank/DDBJ whole genome shotgun (WGS) entry which is preliminary data.</text>
</comment>
<evidence type="ECO:0000313" key="7">
    <source>
        <dbReference type="EMBL" id="OGG76425.1"/>
    </source>
</evidence>
<reference evidence="7 8" key="1">
    <citation type="journal article" date="2016" name="Nat. Commun.">
        <title>Thousands of microbial genomes shed light on interconnected biogeochemical processes in an aquifer system.</title>
        <authorList>
            <person name="Anantharaman K."/>
            <person name="Brown C.T."/>
            <person name="Hug L.A."/>
            <person name="Sharon I."/>
            <person name="Castelle C.J."/>
            <person name="Probst A.J."/>
            <person name="Thomas B.C."/>
            <person name="Singh A."/>
            <person name="Wilkins M.J."/>
            <person name="Karaoz U."/>
            <person name="Brodie E.L."/>
            <person name="Williams K.H."/>
            <person name="Hubbard S.S."/>
            <person name="Banfield J.F."/>
        </authorList>
    </citation>
    <scope>NUCLEOTIDE SEQUENCE [LARGE SCALE GENOMIC DNA]</scope>
</reference>
<dbReference type="PANTHER" id="PTHR22926">
    <property type="entry name" value="PHOSPHO-N-ACETYLMURAMOYL-PENTAPEPTIDE-TRANSFERASE"/>
    <property type="match status" value="1"/>
</dbReference>
<accession>A0A1F6ES11</accession>
<evidence type="ECO:0000313" key="8">
    <source>
        <dbReference type="Proteomes" id="UP000176714"/>
    </source>
</evidence>
<feature type="transmembrane region" description="Helical" evidence="6">
    <location>
        <begin position="177"/>
        <end position="197"/>
    </location>
</feature>
<sequence length="358" mass="39290">MITSDLIKVFIPATAAFVIGIAFAPLLTHYLYKYRVWKKKAGKISLDGTPAVEFEKIRMHVHTGTETSTPRMGGILIWVSVTVVTAGAWLLARLVPIPLFEKLDFLSRSQTWIPLFSLLTGSLMGFMNDVLDIHPSGERGVRLRTRLLFVTLISGFIGWWFYAKLGVDSIGIPSDGTLFLGPLIVPLFIIITLGLYAGGVIDGIDGLAGGIFSTAFMAYAGIAYFQNQINLAAFSATLTGAILAFLWFNIPPARFWMTETGTMGLTMTLAVIAFMTDTPGNGYGIAALPIIAFPLVVTVLSNIVQISSKRFYGRKVFRIAPLHHHFEAIGWPSYKVTMRYWIISIICAIVGMTVALLK</sequence>
<dbReference type="InterPro" id="IPR000715">
    <property type="entry name" value="Glycosyl_transferase_4"/>
</dbReference>
<evidence type="ECO:0000256" key="2">
    <source>
        <dbReference type="ARBA" id="ARBA00022679"/>
    </source>
</evidence>
<dbReference type="GO" id="GO:0044038">
    <property type="term" value="P:cell wall macromolecule biosynthetic process"/>
    <property type="evidence" value="ECO:0007669"/>
    <property type="project" value="TreeGrafter"/>
</dbReference>
<dbReference type="GO" id="GO:0071555">
    <property type="term" value="P:cell wall organization"/>
    <property type="evidence" value="ECO:0007669"/>
    <property type="project" value="TreeGrafter"/>
</dbReference>
<dbReference type="EMBL" id="MFMD01000021">
    <property type="protein sequence ID" value="OGG76425.1"/>
    <property type="molecule type" value="Genomic_DNA"/>
</dbReference>
<feature type="transmembrane region" description="Helical" evidence="6">
    <location>
        <begin position="204"/>
        <end position="225"/>
    </location>
</feature>
<feature type="transmembrane region" description="Helical" evidence="6">
    <location>
        <begin position="143"/>
        <end position="162"/>
    </location>
</feature>
<organism evidence="7 8">
    <name type="scientific">Candidatus Kaiserbacteria bacterium RIFCSPLOWO2_01_FULL_55_19</name>
    <dbReference type="NCBI Taxonomy" id="1798516"/>
    <lineage>
        <taxon>Bacteria</taxon>
        <taxon>Candidatus Kaiseribacteriota</taxon>
    </lineage>
</organism>